<feature type="region of interest" description="Disordered" evidence="5">
    <location>
        <begin position="1"/>
        <end position="48"/>
    </location>
</feature>
<evidence type="ECO:0000313" key="7">
    <source>
        <dbReference type="EMBL" id="KAF2673304.1"/>
    </source>
</evidence>
<keyword evidence="2 4" id="KW-0853">WD repeat</keyword>
<dbReference type="Pfam" id="PF23627">
    <property type="entry name" value="LisH_WDR26"/>
    <property type="match status" value="1"/>
</dbReference>
<dbReference type="Pfam" id="PF21889">
    <property type="entry name" value="TPR1-like_2nd"/>
    <property type="match status" value="1"/>
</dbReference>
<proteinExistence type="predicted"/>
<evidence type="ECO:0000256" key="4">
    <source>
        <dbReference type="PROSITE-ProRule" id="PRU00221"/>
    </source>
</evidence>
<protein>
    <submittedName>
        <fullName evidence="7">WD repeat-containing protein-like protein</fullName>
    </submittedName>
</protein>
<organism evidence="7 8">
    <name type="scientific">Microthyrium microscopicum</name>
    <dbReference type="NCBI Taxonomy" id="703497"/>
    <lineage>
        <taxon>Eukaryota</taxon>
        <taxon>Fungi</taxon>
        <taxon>Dikarya</taxon>
        <taxon>Ascomycota</taxon>
        <taxon>Pezizomycotina</taxon>
        <taxon>Dothideomycetes</taxon>
        <taxon>Dothideomycetes incertae sedis</taxon>
        <taxon>Microthyriales</taxon>
        <taxon>Microthyriaceae</taxon>
        <taxon>Microthyrium</taxon>
    </lineage>
</organism>
<evidence type="ECO:0000256" key="2">
    <source>
        <dbReference type="ARBA" id="ARBA00022574"/>
    </source>
</evidence>
<evidence type="ECO:0000313" key="8">
    <source>
        <dbReference type="Proteomes" id="UP000799302"/>
    </source>
</evidence>
<gene>
    <name evidence="7" type="ORF">BT63DRAFT_153052</name>
</gene>
<dbReference type="GO" id="GO:0043161">
    <property type="term" value="P:proteasome-mediated ubiquitin-dependent protein catabolic process"/>
    <property type="evidence" value="ECO:0007669"/>
    <property type="project" value="TreeGrafter"/>
</dbReference>
<dbReference type="InterPro" id="IPR051350">
    <property type="entry name" value="WD_repeat-ST_regulator"/>
</dbReference>
<accession>A0A6A6UQV1</accession>
<evidence type="ECO:0000256" key="5">
    <source>
        <dbReference type="SAM" id="MobiDB-lite"/>
    </source>
</evidence>
<dbReference type="SUPFAM" id="SSF50978">
    <property type="entry name" value="WD40 repeat-like"/>
    <property type="match status" value="1"/>
</dbReference>
<evidence type="ECO:0000259" key="6">
    <source>
        <dbReference type="PROSITE" id="PS50897"/>
    </source>
</evidence>
<dbReference type="PROSITE" id="PS50294">
    <property type="entry name" value="WD_REPEATS_REGION"/>
    <property type="match status" value="1"/>
</dbReference>
<reference evidence="7" key="1">
    <citation type="journal article" date="2020" name="Stud. Mycol.">
        <title>101 Dothideomycetes genomes: a test case for predicting lifestyles and emergence of pathogens.</title>
        <authorList>
            <person name="Haridas S."/>
            <person name="Albert R."/>
            <person name="Binder M."/>
            <person name="Bloem J."/>
            <person name="Labutti K."/>
            <person name="Salamov A."/>
            <person name="Andreopoulos B."/>
            <person name="Baker S."/>
            <person name="Barry K."/>
            <person name="Bills G."/>
            <person name="Bluhm B."/>
            <person name="Cannon C."/>
            <person name="Castanera R."/>
            <person name="Culley D."/>
            <person name="Daum C."/>
            <person name="Ezra D."/>
            <person name="Gonzalez J."/>
            <person name="Henrissat B."/>
            <person name="Kuo A."/>
            <person name="Liang C."/>
            <person name="Lipzen A."/>
            <person name="Lutzoni F."/>
            <person name="Magnuson J."/>
            <person name="Mondo S."/>
            <person name="Nolan M."/>
            <person name="Ohm R."/>
            <person name="Pangilinan J."/>
            <person name="Park H.-J."/>
            <person name="Ramirez L."/>
            <person name="Alfaro M."/>
            <person name="Sun H."/>
            <person name="Tritt A."/>
            <person name="Yoshinaga Y."/>
            <person name="Zwiers L.-H."/>
            <person name="Turgeon B."/>
            <person name="Goodwin S."/>
            <person name="Spatafora J."/>
            <person name="Crous P."/>
            <person name="Grigoriev I."/>
        </authorList>
    </citation>
    <scope>NUCLEOTIDE SEQUENCE</scope>
    <source>
        <strain evidence="7">CBS 115976</strain>
    </source>
</reference>
<dbReference type="PROSITE" id="PS50897">
    <property type="entry name" value="CTLH"/>
    <property type="match status" value="1"/>
</dbReference>
<feature type="repeat" description="WD" evidence="4">
    <location>
        <begin position="304"/>
        <end position="345"/>
    </location>
</feature>
<dbReference type="InterPro" id="IPR015943">
    <property type="entry name" value="WD40/YVTN_repeat-like_dom_sf"/>
</dbReference>
<dbReference type="Proteomes" id="UP000799302">
    <property type="component" value="Unassembled WGS sequence"/>
</dbReference>
<keyword evidence="3" id="KW-0677">Repeat</keyword>
<dbReference type="Pfam" id="PF00400">
    <property type="entry name" value="WD40"/>
    <property type="match status" value="4"/>
</dbReference>
<dbReference type="InterPro" id="IPR001680">
    <property type="entry name" value="WD40_rpt"/>
</dbReference>
<dbReference type="InterPro" id="IPR006595">
    <property type="entry name" value="CTLH_C"/>
</dbReference>
<dbReference type="PANTHER" id="PTHR22838">
    <property type="entry name" value="WD REPEAT PROTEIN 26-RELATED"/>
    <property type="match status" value="1"/>
</dbReference>
<dbReference type="GO" id="GO:0034657">
    <property type="term" value="C:GID complex"/>
    <property type="evidence" value="ECO:0007669"/>
    <property type="project" value="TreeGrafter"/>
</dbReference>
<dbReference type="SMART" id="SM00320">
    <property type="entry name" value="WD40"/>
    <property type="match status" value="7"/>
</dbReference>
<dbReference type="InterPro" id="IPR036322">
    <property type="entry name" value="WD40_repeat_dom_sf"/>
</dbReference>
<feature type="domain" description="CTLH" evidence="6">
    <location>
        <begin position="163"/>
        <end position="189"/>
    </location>
</feature>
<dbReference type="InterPro" id="IPR006594">
    <property type="entry name" value="LisH"/>
</dbReference>
<dbReference type="PANTHER" id="PTHR22838:SF0">
    <property type="entry name" value="WD REPEAT-CONTAINING PROTEIN 26"/>
    <property type="match status" value="1"/>
</dbReference>
<dbReference type="AlphaFoldDB" id="A0A6A6UQV1"/>
<evidence type="ECO:0000256" key="1">
    <source>
        <dbReference type="ARBA" id="ARBA00002343"/>
    </source>
</evidence>
<dbReference type="Gene3D" id="2.130.10.10">
    <property type="entry name" value="YVTN repeat-like/Quinoprotein amine dehydrogenase"/>
    <property type="match status" value="1"/>
</dbReference>
<dbReference type="OrthoDB" id="972532at2759"/>
<keyword evidence="8" id="KW-1185">Reference proteome</keyword>
<feature type="compositionally biased region" description="Polar residues" evidence="5">
    <location>
        <begin position="7"/>
        <end position="28"/>
    </location>
</feature>
<dbReference type="InterPro" id="IPR054080">
    <property type="entry name" value="TPR1-like_2nd"/>
</dbReference>
<dbReference type="PROSITE" id="PS50896">
    <property type="entry name" value="LISH"/>
    <property type="match status" value="1"/>
</dbReference>
<name>A0A6A6UQV1_9PEZI</name>
<dbReference type="PROSITE" id="PS50082">
    <property type="entry name" value="WD_REPEATS_2"/>
    <property type="match status" value="1"/>
</dbReference>
<comment type="function">
    <text evidence="1">Involved in the proteasome-dependent degradation of fructose-1,6-bisphosphatase.</text>
</comment>
<dbReference type="EMBL" id="MU004231">
    <property type="protein sequence ID" value="KAF2673304.1"/>
    <property type="molecule type" value="Genomic_DNA"/>
</dbReference>
<sequence>MRLDGTQKGSQSPSHSLHNGSNTSNGHSPTIGKVTNGHGPLRLPSNGTHRIINGLSPAKSYPPIWHDHNREEVSRLLIQALNELGYTNSAKSLSRESGYELETPNVSSFRNAVLEGRWDDAELLLFGENAYAGEPSEEWRLKTAGLRTRAASWTGKGLALVNEANSSEMLFWIRQQKYLELLEKRDLTNALVVLRQQLTPHSRNTQRLHALGGLLMCASVDDLKTQADWDGARGDSRHHLLSQLSRLISPKVMIPENRLSDLLHQVKNSWIVDCLYHNTNESPSLYSNHTCDRNDFPYQVVKDIAEHADEIWYIEFSHNGKFMATGGKDKMVIIYDVQDNFKVLHRFDEHGAGVCYLSWSPDDTKLITCARQPDNSLRVYELKDGHISTHIHHFDAPPTVAIWLPDGENFLVGSLDYHHAIEICNIYEDVMDQFAGTDSKARIYDLALSPDGKKVVAMSKNRLYVFDFASKKKLSEWQMDDVEMTSVHISRDSKHMLVSMNPNKIQLINIENGDVVRTYEGHKQEGFLIRSNFGGAAGTFVMSGSEDSQIYIWRTSGQLVEVLPGHGADSGCVNALAWHPTIPSYFASAGDDGRVKM</sequence>
<evidence type="ECO:0000256" key="3">
    <source>
        <dbReference type="ARBA" id="ARBA00022737"/>
    </source>
</evidence>